<accession>A0AA39TGF2</accession>
<dbReference type="EMBL" id="JAUESC010000002">
    <property type="protein sequence ID" value="KAK0606137.1"/>
    <property type="molecule type" value="Genomic_DNA"/>
</dbReference>
<evidence type="ECO:0000256" key="1">
    <source>
        <dbReference type="SAM" id="MobiDB-lite"/>
    </source>
</evidence>
<feature type="region of interest" description="Disordered" evidence="1">
    <location>
        <begin position="45"/>
        <end position="72"/>
    </location>
</feature>
<protein>
    <submittedName>
        <fullName evidence="2">Uncharacterized protein</fullName>
    </submittedName>
</protein>
<proteinExistence type="predicted"/>
<evidence type="ECO:0000313" key="2">
    <source>
        <dbReference type="EMBL" id="KAK0606137.1"/>
    </source>
</evidence>
<organism evidence="2 3">
    <name type="scientific">Acer saccharum</name>
    <name type="common">Sugar maple</name>
    <dbReference type="NCBI Taxonomy" id="4024"/>
    <lineage>
        <taxon>Eukaryota</taxon>
        <taxon>Viridiplantae</taxon>
        <taxon>Streptophyta</taxon>
        <taxon>Embryophyta</taxon>
        <taxon>Tracheophyta</taxon>
        <taxon>Spermatophyta</taxon>
        <taxon>Magnoliopsida</taxon>
        <taxon>eudicotyledons</taxon>
        <taxon>Gunneridae</taxon>
        <taxon>Pentapetalae</taxon>
        <taxon>rosids</taxon>
        <taxon>malvids</taxon>
        <taxon>Sapindales</taxon>
        <taxon>Sapindaceae</taxon>
        <taxon>Hippocastanoideae</taxon>
        <taxon>Acereae</taxon>
        <taxon>Acer</taxon>
    </lineage>
</organism>
<dbReference type="AlphaFoldDB" id="A0AA39TGF2"/>
<gene>
    <name evidence="2" type="ORF">LWI29_034456</name>
</gene>
<dbReference type="Proteomes" id="UP001168877">
    <property type="component" value="Unassembled WGS sequence"/>
</dbReference>
<evidence type="ECO:0000313" key="3">
    <source>
        <dbReference type="Proteomes" id="UP001168877"/>
    </source>
</evidence>
<reference evidence="2" key="1">
    <citation type="journal article" date="2022" name="Plant J.">
        <title>Strategies of tolerance reflected in two North American maple genomes.</title>
        <authorList>
            <person name="McEvoy S.L."/>
            <person name="Sezen U.U."/>
            <person name="Trouern-Trend A."/>
            <person name="McMahon S.M."/>
            <person name="Schaberg P.G."/>
            <person name="Yang J."/>
            <person name="Wegrzyn J.L."/>
            <person name="Swenson N.G."/>
        </authorList>
    </citation>
    <scope>NUCLEOTIDE SEQUENCE</scope>
    <source>
        <strain evidence="2">NS2018</strain>
    </source>
</reference>
<name>A0AA39TGF2_ACESA</name>
<reference evidence="2" key="2">
    <citation type="submission" date="2023-06" db="EMBL/GenBank/DDBJ databases">
        <authorList>
            <person name="Swenson N.G."/>
            <person name="Wegrzyn J.L."/>
            <person name="Mcevoy S.L."/>
        </authorList>
    </citation>
    <scope>NUCLEOTIDE SEQUENCE</scope>
    <source>
        <strain evidence="2">NS2018</strain>
        <tissue evidence="2">Leaf</tissue>
    </source>
</reference>
<sequence length="147" mass="16816">MYNKKFQNRFLKKKALKDDDEPLVIEYVPSDDEWMVGEDVVEGTSTNVDMSQPSGSHQVGEKRKRNTKRKEEKKREIVVAGLIKSAAPLAVGTDTFARRRRLQLQSDTVVVVALVRRSRYFCSSTLLPLLVNAVTFTRRHRLQLPVS</sequence>
<comment type="caution">
    <text evidence="2">The sequence shown here is derived from an EMBL/GenBank/DDBJ whole genome shotgun (WGS) entry which is preliminary data.</text>
</comment>
<keyword evidence="3" id="KW-1185">Reference proteome</keyword>
<feature type="compositionally biased region" description="Polar residues" evidence="1">
    <location>
        <begin position="45"/>
        <end position="57"/>
    </location>
</feature>